<dbReference type="Pfam" id="PF07238">
    <property type="entry name" value="PilZ"/>
    <property type="match status" value="1"/>
</dbReference>
<keyword evidence="3" id="KW-1185">Reference proteome</keyword>
<dbReference type="RefSeq" id="WP_104739624.1">
    <property type="nucleotide sequence ID" value="NZ_BMHR01000005.1"/>
</dbReference>
<accession>A0A2P4ERA9</accession>
<dbReference type="Proteomes" id="UP000243451">
    <property type="component" value="Unassembled WGS sequence"/>
</dbReference>
<dbReference type="AlphaFoldDB" id="A0A2P4ERA9"/>
<organism evidence="2 3">
    <name type="scientific">Halopseudomonas oceani</name>
    <dbReference type="NCBI Taxonomy" id="1708783"/>
    <lineage>
        <taxon>Bacteria</taxon>
        <taxon>Pseudomonadati</taxon>
        <taxon>Pseudomonadota</taxon>
        <taxon>Gammaproteobacteria</taxon>
        <taxon>Pseudomonadales</taxon>
        <taxon>Pseudomonadaceae</taxon>
        <taxon>Halopseudomonas</taxon>
    </lineage>
</organism>
<protein>
    <recommendedName>
        <fullName evidence="1">PilZ domain-containing protein</fullName>
    </recommendedName>
</protein>
<dbReference type="OrthoDB" id="6199437at2"/>
<evidence type="ECO:0000259" key="1">
    <source>
        <dbReference type="Pfam" id="PF07238"/>
    </source>
</evidence>
<evidence type="ECO:0000313" key="3">
    <source>
        <dbReference type="Proteomes" id="UP000243451"/>
    </source>
</evidence>
<reference evidence="2 3" key="1">
    <citation type="submission" date="2018-01" db="EMBL/GenBank/DDBJ databases">
        <title>Draft genome of the type strain Pseudomonas oceani DSM 100277 isolated from the deep water in Okinawa trough, northwestern Pacific Ocean.</title>
        <authorList>
            <person name="Gomila M."/>
            <person name="Mulet M."/>
            <person name="Garcia-Valdes E."/>
            <person name="Lalucat J."/>
        </authorList>
    </citation>
    <scope>NUCLEOTIDE SEQUENCE [LARGE SCALE GENOMIC DNA]</scope>
    <source>
        <strain evidence="2 3">DSM 100277</strain>
    </source>
</reference>
<feature type="domain" description="PilZ" evidence="1">
    <location>
        <begin position="3"/>
        <end position="108"/>
    </location>
</feature>
<dbReference type="EMBL" id="PPSK01000022">
    <property type="protein sequence ID" value="POB01161.1"/>
    <property type="molecule type" value="Genomic_DNA"/>
</dbReference>
<dbReference type="GO" id="GO:0035438">
    <property type="term" value="F:cyclic-di-GMP binding"/>
    <property type="evidence" value="ECO:0007669"/>
    <property type="project" value="InterPro"/>
</dbReference>
<gene>
    <name evidence="2" type="ORF">C1949_17030</name>
</gene>
<dbReference type="InterPro" id="IPR009875">
    <property type="entry name" value="PilZ_domain"/>
</dbReference>
<sequence length="110" mass="12608">MTERRRLERHLVSSSLEVFDLETGDHLGRVVDLHEEGLMLLSSRPVDLNRAFALQINLPMTLNGVKEFLLDAESLWNRVSINGEQFWTGMHFTALPEESRQCIAKMVASR</sequence>
<dbReference type="SUPFAM" id="SSF141371">
    <property type="entry name" value="PilZ domain-like"/>
    <property type="match status" value="1"/>
</dbReference>
<comment type="caution">
    <text evidence="2">The sequence shown here is derived from an EMBL/GenBank/DDBJ whole genome shotgun (WGS) entry which is preliminary data.</text>
</comment>
<proteinExistence type="predicted"/>
<name>A0A2P4ERA9_9GAMM</name>
<evidence type="ECO:0000313" key="2">
    <source>
        <dbReference type="EMBL" id="POB01161.1"/>
    </source>
</evidence>